<organism evidence="6 7">
    <name type="scientific">Laodelphax striatellus</name>
    <name type="common">Small brown planthopper</name>
    <name type="synonym">Delphax striatella</name>
    <dbReference type="NCBI Taxonomy" id="195883"/>
    <lineage>
        <taxon>Eukaryota</taxon>
        <taxon>Metazoa</taxon>
        <taxon>Ecdysozoa</taxon>
        <taxon>Arthropoda</taxon>
        <taxon>Hexapoda</taxon>
        <taxon>Insecta</taxon>
        <taxon>Pterygota</taxon>
        <taxon>Neoptera</taxon>
        <taxon>Paraneoptera</taxon>
        <taxon>Hemiptera</taxon>
        <taxon>Auchenorrhyncha</taxon>
        <taxon>Fulgoroidea</taxon>
        <taxon>Delphacidae</taxon>
        <taxon>Criomorphinae</taxon>
        <taxon>Laodelphax</taxon>
    </lineage>
</organism>
<evidence type="ECO:0000256" key="4">
    <source>
        <dbReference type="SAM" id="MobiDB-lite"/>
    </source>
</evidence>
<sequence>MEKVLRENTCLDATALSNIAANFEDITMNHTLMPTSPKCTSPGSDKMVSPGRVRTMKEYEEQMAELKKENFNLKLRIYFIEERQEQMKGMKDVDELFQRNVELSCELETLKRDLSEREELLVQSAKAVEVLQNQHKKQLEDLKINTAKDKAYLEEYIASLQKALHEKDETFNQFEDSTAMYALAFGFNNRHDQRPNRTTTNADQLNAMSLKISELEQELENEKIAFGELEAQLEHAREENGSLQMQVSVLEDEVEKRDDQLQQALINLERKSEQLDALSQKLAKKDTSKSDELTEKTHRIEELENKISELERKVHFNRSGSRSSLETSNSSNTSKEASSKSSRLRKSEERSLEKQLQETRCKQQNLEQQMNARLQEMQHVCERKEKTIEELQSSYTKACITLQSLMKKCKVKEKEVDSLRGELKKKDKLLEKLNSSESSRSLLTVSKTASLETFDEDVDNQPACSEQELKELYATHQKIIQDMESQFQSIRLSLEEKEAKLKDMEEKVVSLTRTDVKDNRIAELESKLVEMKIKFDTIEFNEESNKENIESQATMSRELECKVKENEHLQKELSKRNYNLQELINKELWDKNKEIEKLNKICDRRQMEILQLQRLVAERQSALSYEASKDLKCVEMVRDTTSPNKFTPSEVKTLHDQLLKSLEEKKVLNRKVEELEQQLHNMPERDTDSLLVQKLKSDLIKARLDVEAAEKSRREVVSACSLLTNRLKELADFLDSLLPSLGGRKRRVVQHAAERSRELSRSFSAAAADDSSCWQNLQPSLHVPLLPDFSTVDFWSGDDIADPTLEEEITDENEMIAQLKTQIETLTEQVKQKDIKLEKMHSQVLQPDSIGSLNMWNLGQSTIDNCEADENNIMHLVDMLENLDNNSTTTALNAFDRNGNISVKSSNIGEITITSRKVAPRENVEKQLPATGNVSESEAWSEPDRSVSLARMGLGDETPLMVQSWACDDSSDTTDNAQKSLNGKRSKYGATEVRRLQNRLRTLEAENEALRGELNILHQITPQEFAVGSVQQHEESVTREDKATSISELAVEAVKAIPPSLLNDIRLQREKLESILHHNDNLRRQLECVYSSYKVDDTNQCERLTFPQDLASLEMKDREIELLKNEKIECLKQIEELRDQVMKKELEFNDCQSTLLGYKKSLEDEKSRLEEELSKNQMELQTVEAELNALKKKCSDSNEEKSILCQQLDVHKSINERNRSELDELNRRLKACEEAEERTRLESEEWKMKLVECQSEVDVVRARLNEVEGERRRLEKSSSELEQGFRQQLEAASKQCQQAEAKLKEMENKHKQREAEWRDQLASGAEREAEWRRQVDAATLTTSEVVLERTRLANDKLRLQQEIRRCRDSTHLERVKSELERRVAELEAANTELETRLTKLHVNKVQSDSDNDDGTGSIASGSGAPKQPAPWAYSNPPSPLPLSPSHKPLSPHLGRYRYCSQRSNDISSDYMSDVENYQTNAVFWPQRPLSSTSPDLGIESDQGRHSSLEVNAHPVTRTSKEQSELAKLQEVNHELRKQLQHTKHALEDTLSQLTAANHKKRQVEKAICQQIGKTHLILKEARVNLESDVDYTC</sequence>
<accession>A0A482XJK1</accession>
<name>A0A482XJK1_LAOST</name>
<comment type="subcellular location">
    <subcellularLocation>
        <location evidence="1">Cytoplasm</location>
    </subcellularLocation>
</comment>
<dbReference type="GO" id="GO:0090266">
    <property type="term" value="P:regulation of mitotic cell cycle spindle assembly checkpoint"/>
    <property type="evidence" value="ECO:0007669"/>
    <property type="project" value="TreeGrafter"/>
</dbReference>
<evidence type="ECO:0000313" key="7">
    <source>
        <dbReference type="Proteomes" id="UP000291343"/>
    </source>
</evidence>
<dbReference type="GO" id="GO:0000132">
    <property type="term" value="P:establishment of mitotic spindle orientation"/>
    <property type="evidence" value="ECO:0007669"/>
    <property type="project" value="TreeGrafter"/>
</dbReference>
<dbReference type="PANTHER" id="PTHR46930:SF1">
    <property type="entry name" value="CDK5 REGULATORY SUBUNIT-ASSOCIATED PROTEIN 2"/>
    <property type="match status" value="1"/>
</dbReference>
<evidence type="ECO:0000256" key="1">
    <source>
        <dbReference type="ARBA" id="ARBA00004496"/>
    </source>
</evidence>
<feature type="coiled-coil region" evidence="3">
    <location>
        <begin position="56"/>
        <end position="145"/>
    </location>
</feature>
<reference evidence="6 7" key="1">
    <citation type="journal article" date="2017" name="Gigascience">
        <title>Genome sequence of the small brown planthopper, Laodelphax striatellus.</title>
        <authorList>
            <person name="Zhu J."/>
            <person name="Jiang F."/>
            <person name="Wang X."/>
            <person name="Yang P."/>
            <person name="Bao Y."/>
            <person name="Zhao W."/>
            <person name="Wang W."/>
            <person name="Lu H."/>
            <person name="Wang Q."/>
            <person name="Cui N."/>
            <person name="Li J."/>
            <person name="Chen X."/>
            <person name="Luo L."/>
            <person name="Yu J."/>
            <person name="Kang L."/>
            <person name="Cui F."/>
        </authorList>
    </citation>
    <scope>NUCLEOTIDE SEQUENCE [LARGE SCALE GENOMIC DNA]</scope>
    <source>
        <strain evidence="6">Lst14</strain>
    </source>
</reference>
<feature type="coiled-coil region" evidence="3">
    <location>
        <begin position="658"/>
        <end position="712"/>
    </location>
</feature>
<proteinExistence type="predicted"/>
<feature type="coiled-coil region" evidence="3">
    <location>
        <begin position="1113"/>
        <end position="1316"/>
    </location>
</feature>
<dbReference type="Pfam" id="PF07989">
    <property type="entry name" value="Cnn_1N"/>
    <property type="match status" value="1"/>
</dbReference>
<dbReference type="InterPro" id="IPR012943">
    <property type="entry name" value="Cnn_1N"/>
</dbReference>
<feature type="compositionally biased region" description="Low complexity" evidence="4">
    <location>
        <begin position="317"/>
        <end position="341"/>
    </location>
</feature>
<dbReference type="GO" id="GO:0001578">
    <property type="term" value="P:microtubule bundle formation"/>
    <property type="evidence" value="ECO:0007669"/>
    <property type="project" value="TreeGrafter"/>
</dbReference>
<keyword evidence="3" id="KW-0175">Coiled coil</keyword>
<dbReference type="PANTHER" id="PTHR46930">
    <property type="entry name" value="CDK5 REGULATORY SUBUNIT-ASSOCIATED PROTEIN 2"/>
    <property type="match status" value="1"/>
</dbReference>
<feature type="coiled-coil region" evidence="3">
    <location>
        <begin position="1518"/>
        <end position="1556"/>
    </location>
</feature>
<dbReference type="SMR" id="A0A482XJK1"/>
<feature type="region of interest" description="Disordered" evidence="4">
    <location>
        <begin position="1402"/>
        <end position="1448"/>
    </location>
</feature>
<dbReference type="Proteomes" id="UP000291343">
    <property type="component" value="Unassembled WGS sequence"/>
</dbReference>
<feature type="domain" description="Centrosomin N-terminal motif 1" evidence="5">
    <location>
        <begin position="55"/>
        <end position="129"/>
    </location>
</feature>
<evidence type="ECO:0000259" key="5">
    <source>
        <dbReference type="Pfam" id="PF07989"/>
    </source>
</evidence>
<feature type="region of interest" description="Disordered" evidence="4">
    <location>
        <begin position="922"/>
        <end position="944"/>
    </location>
</feature>
<dbReference type="GO" id="GO:0046600">
    <property type="term" value="P:negative regulation of centriole replication"/>
    <property type="evidence" value="ECO:0007669"/>
    <property type="project" value="TreeGrafter"/>
</dbReference>
<dbReference type="InterPro" id="IPR042791">
    <property type="entry name" value="CDK5RAP2"/>
</dbReference>
<keyword evidence="2" id="KW-0963">Cytoplasm</keyword>
<dbReference type="GO" id="GO:0008017">
    <property type="term" value="F:microtubule binding"/>
    <property type="evidence" value="ECO:0007669"/>
    <property type="project" value="TreeGrafter"/>
</dbReference>
<evidence type="ECO:0000256" key="2">
    <source>
        <dbReference type="ARBA" id="ARBA00022490"/>
    </source>
</evidence>
<feature type="region of interest" description="Disordered" evidence="4">
    <location>
        <begin position="314"/>
        <end position="362"/>
    </location>
</feature>
<dbReference type="STRING" id="195883.A0A482XJK1"/>
<feature type="coiled-coil region" evidence="3">
    <location>
        <begin position="993"/>
        <end position="1020"/>
    </location>
</feature>
<keyword evidence="7" id="KW-1185">Reference proteome</keyword>
<protein>
    <recommendedName>
        <fullName evidence="5">Centrosomin N-terminal motif 1 domain-containing protein</fullName>
    </recommendedName>
</protein>
<comment type="caution">
    <text evidence="6">The sequence shown here is derived from an EMBL/GenBank/DDBJ whole genome shotgun (WGS) entry which is preliminary data.</text>
</comment>
<dbReference type="EMBL" id="QKKF02007188">
    <property type="protein sequence ID" value="RZF46076.1"/>
    <property type="molecule type" value="Genomic_DNA"/>
</dbReference>
<dbReference type="FunCoup" id="A0A482XJK1">
    <property type="interactions" value="71"/>
</dbReference>
<dbReference type="GO" id="GO:0000242">
    <property type="term" value="C:pericentriolar material"/>
    <property type="evidence" value="ECO:0007669"/>
    <property type="project" value="TreeGrafter"/>
</dbReference>
<dbReference type="GO" id="GO:0007099">
    <property type="term" value="P:centriole replication"/>
    <property type="evidence" value="ECO:0007669"/>
    <property type="project" value="TreeGrafter"/>
</dbReference>
<feature type="region of interest" description="Disordered" evidence="4">
    <location>
        <begin position="967"/>
        <end position="986"/>
    </location>
</feature>
<gene>
    <name evidence="6" type="ORF">LSTR_LSTR004789</name>
</gene>
<feature type="compositionally biased region" description="Basic and acidic residues" evidence="4">
    <location>
        <begin position="345"/>
        <end position="361"/>
    </location>
</feature>
<dbReference type="GO" id="GO:0097431">
    <property type="term" value="C:mitotic spindle pole"/>
    <property type="evidence" value="ECO:0007669"/>
    <property type="project" value="TreeGrafter"/>
</dbReference>
<dbReference type="GO" id="GO:0005737">
    <property type="term" value="C:cytoplasm"/>
    <property type="evidence" value="ECO:0007669"/>
    <property type="project" value="UniProtKB-SubCell"/>
</dbReference>
<feature type="coiled-coil region" evidence="3">
    <location>
        <begin position="466"/>
        <end position="514"/>
    </location>
</feature>
<feature type="coiled-coil region" evidence="3">
    <location>
        <begin position="809"/>
        <end position="886"/>
    </location>
</feature>
<evidence type="ECO:0000313" key="6">
    <source>
        <dbReference type="EMBL" id="RZF46076.1"/>
    </source>
</evidence>
<dbReference type="GO" id="GO:0007059">
    <property type="term" value="P:chromosome segregation"/>
    <property type="evidence" value="ECO:0007669"/>
    <property type="project" value="TreeGrafter"/>
</dbReference>
<evidence type="ECO:0000256" key="3">
    <source>
        <dbReference type="SAM" id="Coils"/>
    </source>
</evidence>
<dbReference type="GO" id="GO:0035371">
    <property type="term" value="C:microtubule plus-end"/>
    <property type="evidence" value="ECO:0007669"/>
    <property type="project" value="TreeGrafter"/>
</dbReference>
<dbReference type="GO" id="GO:0043015">
    <property type="term" value="F:gamma-tubulin binding"/>
    <property type="evidence" value="ECO:0007669"/>
    <property type="project" value="TreeGrafter"/>
</dbReference>
<dbReference type="OrthoDB" id="6616894at2759"/>
<dbReference type="InParanoid" id="A0A482XJK1"/>